<dbReference type="GO" id="GO:0006777">
    <property type="term" value="P:Mo-molybdopterin cofactor biosynthetic process"/>
    <property type="evidence" value="ECO:0007669"/>
    <property type="project" value="UniProtKB-KW"/>
</dbReference>
<evidence type="ECO:0000256" key="6">
    <source>
        <dbReference type="ARBA" id="ARBA00023150"/>
    </source>
</evidence>
<dbReference type="InterPro" id="IPR036563">
    <property type="entry name" value="MoaE_sf"/>
</dbReference>
<evidence type="ECO:0000256" key="11">
    <source>
        <dbReference type="ARBA" id="ARBA00032474"/>
    </source>
</evidence>
<dbReference type="PANTHER" id="PTHR23404">
    <property type="entry name" value="MOLYBDOPTERIN SYNTHASE RELATED"/>
    <property type="match status" value="1"/>
</dbReference>
<dbReference type="GO" id="GO:0030366">
    <property type="term" value="F:molybdopterin synthase activity"/>
    <property type="evidence" value="ECO:0007669"/>
    <property type="project" value="UniProtKB-EC"/>
</dbReference>
<evidence type="ECO:0000256" key="3">
    <source>
        <dbReference type="ARBA" id="ARBA00011950"/>
    </source>
</evidence>
<evidence type="ECO:0000256" key="4">
    <source>
        <dbReference type="ARBA" id="ARBA00013858"/>
    </source>
</evidence>
<dbReference type="CDD" id="cd00756">
    <property type="entry name" value="MoaE"/>
    <property type="match status" value="1"/>
</dbReference>
<dbReference type="NCBIfam" id="NF007959">
    <property type="entry name" value="PRK10678.1"/>
    <property type="match status" value="1"/>
</dbReference>
<comment type="caution">
    <text evidence="13">The sequence shown here is derived from an EMBL/GenBank/DDBJ whole genome shotgun (WGS) entry which is preliminary data.</text>
</comment>
<comment type="pathway">
    <text evidence="1">Cofactor biosynthesis; molybdopterin biosynthesis.</text>
</comment>
<dbReference type="Proteomes" id="UP000214610">
    <property type="component" value="Unassembled WGS sequence"/>
</dbReference>
<dbReference type="EC" id="2.8.1.12" evidence="3"/>
<name>A0A227KQM3_9BURK</name>
<evidence type="ECO:0000256" key="8">
    <source>
        <dbReference type="ARBA" id="ARBA00029745"/>
    </source>
</evidence>
<protein>
    <recommendedName>
        <fullName evidence="4">Molybdopterin synthase catalytic subunit</fullName>
        <ecNumber evidence="3">2.8.1.12</ecNumber>
    </recommendedName>
    <alternativeName>
        <fullName evidence="10">MPT synthase subunit 2</fullName>
    </alternativeName>
    <alternativeName>
        <fullName evidence="8">Molybdenum cofactor biosynthesis protein E</fullName>
    </alternativeName>
    <alternativeName>
        <fullName evidence="9">Molybdopterin-converting factor large subunit</fullName>
    </alternativeName>
    <alternativeName>
        <fullName evidence="11">Molybdopterin-converting factor subunit 2</fullName>
    </alternativeName>
</protein>
<dbReference type="Gene3D" id="3.90.1170.40">
    <property type="entry name" value="Molybdopterin biosynthesis MoaE subunit"/>
    <property type="match status" value="1"/>
</dbReference>
<evidence type="ECO:0000256" key="9">
    <source>
        <dbReference type="ARBA" id="ARBA00030407"/>
    </source>
</evidence>
<dbReference type="RefSeq" id="WP_066590682.1">
    <property type="nucleotide sequence ID" value="NZ_CAJTBZ010000001.1"/>
</dbReference>
<comment type="similarity">
    <text evidence="2">Belongs to the MoaE family.</text>
</comment>
<sequence length="151" mass="17195">MKISVQTEDFDVQKEYAKLKANPHAGAVVMFVGNVRDINEGCTIEKMSLEHYPGMTEKSLTKIVKEAQERWHIQDATVIHRVGDLEINDQIVFVGVSGGHRGECFDACEFIIDYLKTEAPFWKKETIDGKGKWVDARESDDEAMSKWNLCK</sequence>
<dbReference type="InterPro" id="IPR003448">
    <property type="entry name" value="Mopterin_biosynth_MoaE"/>
</dbReference>
<dbReference type="SUPFAM" id="SSF54690">
    <property type="entry name" value="Molybdopterin synthase subunit MoaE"/>
    <property type="match status" value="1"/>
</dbReference>
<evidence type="ECO:0000256" key="1">
    <source>
        <dbReference type="ARBA" id="ARBA00005046"/>
    </source>
</evidence>
<dbReference type="EMBL" id="NHMP01000001">
    <property type="protein sequence ID" value="OXE50830.1"/>
    <property type="molecule type" value="Genomic_DNA"/>
</dbReference>
<dbReference type="Pfam" id="PF02391">
    <property type="entry name" value="MoaE"/>
    <property type="match status" value="1"/>
</dbReference>
<keyword evidence="5" id="KW-0808">Transferase</keyword>
<comment type="catalytic activity">
    <reaction evidence="12">
        <text>2 [molybdopterin-synthase sulfur-carrier protein]-C-terminal-Gly-aminoethanethioate + cyclic pyranopterin phosphate + H2O = molybdopterin + 2 [molybdopterin-synthase sulfur-carrier protein]-C-terminal Gly-Gly + 2 H(+)</text>
        <dbReference type="Rhea" id="RHEA:26333"/>
        <dbReference type="Rhea" id="RHEA-COMP:12202"/>
        <dbReference type="Rhea" id="RHEA-COMP:19907"/>
        <dbReference type="ChEBI" id="CHEBI:15377"/>
        <dbReference type="ChEBI" id="CHEBI:15378"/>
        <dbReference type="ChEBI" id="CHEBI:58698"/>
        <dbReference type="ChEBI" id="CHEBI:59648"/>
        <dbReference type="ChEBI" id="CHEBI:90778"/>
        <dbReference type="ChEBI" id="CHEBI:232372"/>
        <dbReference type="EC" id="2.8.1.12"/>
    </reaction>
</comment>
<evidence type="ECO:0000256" key="12">
    <source>
        <dbReference type="ARBA" id="ARBA00049878"/>
    </source>
</evidence>
<dbReference type="FunFam" id="3.90.1170.40:FF:000001">
    <property type="entry name" value="Molybdopterin synthase catalytic subunit MoaE"/>
    <property type="match status" value="1"/>
</dbReference>
<dbReference type="AlphaFoldDB" id="A0A227KQM3"/>
<comment type="subunit">
    <text evidence="7">Heterotetramer of 2 MoaD subunits and 2 MoaE subunits. Also stable as homodimer. The enzyme changes between these two forms during catalysis.</text>
</comment>
<evidence type="ECO:0000256" key="7">
    <source>
        <dbReference type="ARBA" id="ARBA00026066"/>
    </source>
</evidence>
<dbReference type="UniPathway" id="UPA00344"/>
<organism evidence="13 14">
    <name type="scientific">Turicimonas muris</name>
    <dbReference type="NCBI Taxonomy" id="1796652"/>
    <lineage>
        <taxon>Bacteria</taxon>
        <taxon>Pseudomonadati</taxon>
        <taxon>Pseudomonadota</taxon>
        <taxon>Betaproteobacteria</taxon>
        <taxon>Burkholderiales</taxon>
        <taxon>Sutterellaceae</taxon>
        <taxon>Turicimonas</taxon>
    </lineage>
</organism>
<keyword evidence="14" id="KW-1185">Reference proteome</keyword>
<accession>A0A227KQM3</accession>
<evidence type="ECO:0000256" key="10">
    <source>
        <dbReference type="ARBA" id="ARBA00030781"/>
    </source>
</evidence>
<evidence type="ECO:0000313" key="13">
    <source>
        <dbReference type="EMBL" id="OXE50830.1"/>
    </source>
</evidence>
<dbReference type="GeneID" id="78363015"/>
<keyword evidence="6" id="KW-0501">Molybdenum cofactor biosynthesis</keyword>
<gene>
    <name evidence="13" type="ORF">ADH67_00565</name>
</gene>
<evidence type="ECO:0000256" key="5">
    <source>
        <dbReference type="ARBA" id="ARBA00022679"/>
    </source>
</evidence>
<reference evidence="14" key="1">
    <citation type="submission" date="2017-05" db="EMBL/GenBank/DDBJ databases">
        <title>Improved OligoMM genomes.</title>
        <authorList>
            <person name="Garzetti D."/>
        </authorList>
    </citation>
    <scope>NUCLEOTIDE SEQUENCE [LARGE SCALE GENOMIC DNA]</scope>
    <source>
        <strain evidence="14">YL45</strain>
    </source>
</reference>
<evidence type="ECO:0000256" key="2">
    <source>
        <dbReference type="ARBA" id="ARBA00005426"/>
    </source>
</evidence>
<evidence type="ECO:0000313" key="14">
    <source>
        <dbReference type="Proteomes" id="UP000214610"/>
    </source>
</evidence>
<proteinExistence type="inferred from homology"/>